<protein>
    <submittedName>
        <fullName evidence="2">Uncharacterized protein</fullName>
    </submittedName>
</protein>
<dbReference type="AlphaFoldDB" id="A0AAW0AV85"/>
<comment type="caution">
    <text evidence="2">The sequence shown here is derived from an EMBL/GenBank/DDBJ whole genome shotgun (WGS) entry which is preliminary data.</text>
</comment>
<dbReference type="Proteomes" id="UP001383192">
    <property type="component" value="Unassembled WGS sequence"/>
</dbReference>
<proteinExistence type="predicted"/>
<sequence length="206" mass="23303">MTRMPPPPIRCCNTNHRALRRKLRKLRRLQRTYRAYITQDFNEPENYGDNHENFHYASDTDTNLDGSEALEEDLEIFIDEGACAVEPGVEEDKLSFKDYGDSESDSAFDLDSVSDSDSGRDENAGSTSRGFLSSESDTNATEDGRWGKRGWGAEWDISDNESDWDYSGNESDWDYSDGASESITNGCDSESIEKTVIYNVHDEQTN</sequence>
<feature type="compositionally biased region" description="Acidic residues" evidence="1">
    <location>
        <begin position="101"/>
        <end position="114"/>
    </location>
</feature>
<evidence type="ECO:0000313" key="2">
    <source>
        <dbReference type="EMBL" id="KAK7017021.1"/>
    </source>
</evidence>
<evidence type="ECO:0000256" key="1">
    <source>
        <dbReference type="SAM" id="MobiDB-lite"/>
    </source>
</evidence>
<organism evidence="2 3">
    <name type="scientific">Paramarasmius palmivorus</name>
    <dbReference type="NCBI Taxonomy" id="297713"/>
    <lineage>
        <taxon>Eukaryota</taxon>
        <taxon>Fungi</taxon>
        <taxon>Dikarya</taxon>
        <taxon>Basidiomycota</taxon>
        <taxon>Agaricomycotina</taxon>
        <taxon>Agaricomycetes</taxon>
        <taxon>Agaricomycetidae</taxon>
        <taxon>Agaricales</taxon>
        <taxon>Marasmiineae</taxon>
        <taxon>Marasmiaceae</taxon>
        <taxon>Paramarasmius</taxon>
    </lineage>
</organism>
<gene>
    <name evidence="2" type="ORF">VNI00_018748</name>
</gene>
<accession>A0AAW0AV85</accession>
<reference evidence="2 3" key="1">
    <citation type="submission" date="2024-01" db="EMBL/GenBank/DDBJ databases">
        <title>A draft genome for a cacao thread blight-causing isolate of Paramarasmius palmivorus.</title>
        <authorList>
            <person name="Baruah I.K."/>
            <person name="Bukari Y."/>
            <person name="Amoako-Attah I."/>
            <person name="Meinhardt L.W."/>
            <person name="Bailey B.A."/>
            <person name="Cohen S.P."/>
        </authorList>
    </citation>
    <scope>NUCLEOTIDE SEQUENCE [LARGE SCALE GENOMIC DNA]</scope>
    <source>
        <strain evidence="2 3">GH-12</strain>
    </source>
</reference>
<feature type="region of interest" description="Disordered" evidence="1">
    <location>
        <begin position="95"/>
        <end position="188"/>
    </location>
</feature>
<keyword evidence="3" id="KW-1185">Reference proteome</keyword>
<feature type="compositionally biased region" description="Polar residues" evidence="1">
    <location>
        <begin position="179"/>
        <end position="188"/>
    </location>
</feature>
<name>A0AAW0AV85_9AGAR</name>
<evidence type="ECO:0000313" key="3">
    <source>
        <dbReference type="Proteomes" id="UP001383192"/>
    </source>
</evidence>
<dbReference type="EMBL" id="JAYKXP010000267">
    <property type="protein sequence ID" value="KAK7017021.1"/>
    <property type="molecule type" value="Genomic_DNA"/>
</dbReference>
<feature type="compositionally biased region" description="Polar residues" evidence="1">
    <location>
        <begin position="124"/>
        <end position="141"/>
    </location>
</feature>